<organism evidence="2 3">
    <name type="scientific">Paracoccus seriniphilus</name>
    <dbReference type="NCBI Taxonomy" id="184748"/>
    <lineage>
        <taxon>Bacteria</taxon>
        <taxon>Pseudomonadati</taxon>
        <taxon>Pseudomonadota</taxon>
        <taxon>Alphaproteobacteria</taxon>
        <taxon>Rhodobacterales</taxon>
        <taxon>Paracoccaceae</taxon>
        <taxon>Paracoccus</taxon>
    </lineage>
</organism>
<dbReference type="GO" id="GO:0016887">
    <property type="term" value="F:ATP hydrolysis activity"/>
    <property type="evidence" value="ECO:0007669"/>
    <property type="project" value="InterPro"/>
</dbReference>
<accession>A0A239PYH8</accession>
<evidence type="ECO:0000313" key="2">
    <source>
        <dbReference type="EMBL" id="SNT75315.1"/>
    </source>
</evidence>
<dbReference type="GO" id="GO:0005524">
    <property type="term" value="F:ATP binding"/>
    <property type="evidence" value="ECO:0007669"/>
    <property type="project" value="InterPro"/>
</dbReference>
<keyword evidence="3" id="KW-1185">Reference proteome</keyword>
<dbReference type="SMART" id="SM00382">
    <property type="entry name" value="AAA"/>
    <property type="match status" value="1"/>
</dbReference>
<dbReference type="InterPro" id="IPR011704">
    <property type="entry name" value="ATPase_dyneun-rel_AAA"/>
</dbReference>
<dbReference type="Pfam" id="PF26345">
    <property type="entry name" value="ScoMcrA_N"/>
    <property type="match status" value="1"/>
</dbReference>
<name>A0A239PYH8_9RHOB</name>
<reference evidence="2 3" key="1">
    <citation type="submission" date="2017-07" db="EMBL/GenBank/DDBJ databases">
        <authorList>
            <person name="Sun Z.S."/>
            <person name="Albrecht U."/>
            <person name="Echele G."/>
            <person name="Lee C.C."/>
        </authorList>
    </citation>
    <scope>NUCLEOTIDE SEQUENCE [LARGE SCALE GENOMIC DNA]</scope>
    <source>
        <strain evidence="2 3">DSM 14827</strain>
    </source>
</reference>
<dbReference type="AlphaFoldDB" id="A0A239PYH8"/>
<dbReference type="Proteomes" id="UP000198307">
    <property type="component" value="Unassembled WGS sequence"/>
</dbReference>
<dbReference type="SUPFAM" id="SSF52540">
    <property type="entry name" value="P-loop containing nucleoside triphosphate hydrolases"/>
    <property type="match status" value="1"/>
</dbReference>
<dbReference type="RefSeq" id="WP_218822584.1">
    <property type="nucleotide sequence ID" value="NZ_CP067129.1"/>
</dbReference>
<evidence type="ECO:0000259" key="1">
    <source>
        <dbReference type="SMART" id="SM00382"/>
    </source>
</evidence>
<proteinExistence type="predicted"/>
<gene>
    <name evidence="2" type="ORF">SAMN05444959_110110</name>
</gene>
<protein>
    <submittedName>
        <fullName evidence="2">5-methylcytosine-specific restriction enzyme B</fullName>
    </submittedName>
</protein>
<dbReference type="InterPro" id="IPR027417">
    <property type="entry name" value="P-loop_NTPase"/>
</dbReference>
<dbReference type="InterPro" id="IPR052934">
    <property type="entry name" value="Methyl-DNA_Rec/Restrict_Enz"/>
</dbReference>
<sequence>MRENDFRDWLSRRGHEERTIGARISNIRRIEQFIGDLDEALERSSEDGLLAQFAYRTEDERQQRSNPSPVPIDGDLRTGLATLRQAIGLYDAFRKDKHAVPDMKTHKEWVDKLTKEEILSVMDDCDAEGVEDFLRRVGFSKPQQWTTRPNNETALYPSKATVAAAIAKLPDGPSLNASQYFNGAGEAESRAKLRELGFEIVDKRNESTASNFSRRDVEIAMVAFDEYENTGKHSQIFDAFGEPSSYWVRSTSHTAKRPYPTKPIVGYLLDKTEFNGGWSPGAAAARLHNAGYIIVDSEGRPSNAPEQSHLKSGADRIRACASNYFIEPARDAGEVEVTVHVSDLAKLMGLTNVFPNICQALGGSKFLDMIGATKPDISGPNPSSTTTFTYRLSRSDALAGSVPGVSDDMPPTNLILYGPPGTGKTFATAAEALRMCGEPVPDDRAELMASYNRLRNEKRVEFVTFHQSLSYEDFIEGRQPVTDGADGVGTGFRLEPVPGIFRRIAERAESGFAVQTGDDAFSLSGRQIFKMSIARADIAAEEYLFEEAVSEGHTLLGWEDIDFSDERFSDVDEILKACRKYGKREGEVTAQSGQVALLNAFRNQMQIGDVVVVSKGNGYFRAIGEVTGSYEYLQRDSRIYCHRRAVRWLWVDRGGVPVSEIYDSNFTMRSIYRLDPTRIDQASIERLVNRDSDHGQSETQPFVLIIDEINRANISKVFGELITLIEPDKRLGMSNALTARLPYSGEEFGVPANLHILGTMNTADRSIALLDTALRRRFEFREMLPQPEALRDAARESGLDLPRILTALNERIEYLYDREHQIGHAYFINCANRDQVDDVMRHKVIPLLAEYFFEDWGKVAAVLGDASPDERTLRGGFMIRDVLNVPRGMEDSYGAPRYRWSLREDAFDYAGLGGE</sequence>
<dbReference type="Pfam" id="PF07728">
    <property type="entry name" value="AAA_5"/>
    <property type="match status" value="1"/>
</dbReference>
<dbReference type="PANTHER" id="PTHR37291">
    <property type="entry name" value="5-METHYLCYTOSINE-SPECIFIC RESTRICTION ENZYME B"/>
    <property type="match status" value="1"/>
</dbReference>
<dbReference type="InterPro" id="IPR003593">
    <property type="entry name" value="AAA+_ATPase"/>
</dbReference>
<evidence type="ECO:0000313" key="3">
    <source>
        <dbReference type="Proteomes" id="UP000198307"/>
    </source>
</evidence>
<dbReference type="Gene3D" id="3.40.50.300">
    <property type="entry name" value="P-loop containing nucleotide triphosphate hydrolases"/>
    <property type="match status" value="1"/>
</dbReference>
<dbReference type="PANTHER" id="PTHR37291:SF1">
    <property type="entry name" value="TYPE IV METHYL-DIRECTED RESTRICTION ENZYME ECOKMCRB SUBUNIT"/>
    <property type="match status" value="1"/>
</dbReference>
<dbReference type="EMBL" id="FZQB01000010">
    <property type="protein sequence ID" value="SNT75315.1"/>
    <property type="molecule type" value="Genomic_DNA"/>
</dbReference>
<dbReference type="InterPro" id="IPR058807">
    <property type="entry name" value="ScoMcrA_N"/>
</dbReference>
<feature type="domain" description="AAA+ ATPase" evidence="1">
    <location>
        <begin position="410"/>
        <end position="788"/>
    </location>
</feature>